<evidence type="ECO:0000256" key="1">
    <source>
        <dbReference type="SAM" id="MobiDB-lite"/>
    </source>
</evidence>
<comment type="caution">
    <text evidence="3">The sequence shown here is derived from an EMBL/GenBank/DDBJ whole genome shotgun (WGS) entry which is preliminary data.</text>
</comment>
<proteinExistence type="predicted"/>
<dbReference type="Pfam" id="PF03384">
    <property type="entry name" value="DUF287"/>
    <property type="match status" value="1"/>
</dbReference>
<evidence type="ECO:0000313" key="4">
    <source>
        <dbReference type="Proteomes" id="UP000712281"/>
    </source>
</evidence>
<dbReference type="EMBL" id="QGKW02000717">
    <property type="protein sequence ID" value="KAF2600923.1"/>
    <property type="molecule type" value="Genomic_DNA"/>
</dbReference>
<accession>A0A8S9L5L1</accession>
<dbReference type="Proteomes" id="UP000712281">
    <property type="component" value="Unassembled WGS sequence"/>
</dbReference>
<organism evidence="3 4">
    <name type="scientific">Brassica cretica</name>
    <name type="common">Mustard</name>
    <dbReference type="NCBI Taxonomy" id="69181"/>
    <lineage>
        <taxon>Eukaryota</taxon>
        <taxon>Viridiplantae</taxon>
        <taxon>Streptophyta</taxon>
        <taxon>Embryophyta</taxon>
        <taxon>Tracheophyta</taxon>
        <taxon>Spermatophyta</taxon>
        <taxon>Magnoliopsida</taxon>
        <taxon>eudicotyledons</taxon>
        <taxon>Gunneridae</taxon>
        <taxon>Pentapetalae</taxon>
        <taxon>rosids</taxon>
        <taxon>malvids</taxon>
        <taxon>Brassicales</taxon>
        <taxon>Brassicaceae</taxon>
        <taxon>Brassiceae</taxon>
        <taxon>Brassica</taxon>
    </lineage>
</organism>
<sequence length="168" mass="19276">MIYLKDLSFKTNAVKIGKLNQHTYGEDLKREVETEAQLIVGEEEERVRPKKIWKLRQEPPDGENEVNARSEEEEANGEREEEANKNGNPPEPQDIDSIIPTRSPQEERLLDDILEDEYDVDESDIVVDSWENCLDAGYKVFFQDMHDEDVVARQKQAEASEAAAGDEI</sequence>
<feature type="domain" description="DUF287" evidence="2">
    <location>
        <begin position="95"/>
        <end position="146"/>
    </location>
</feature>
<evidence type="ECO:0000313" key="3">
    <source>
        <dbReference type="EMBL" id="KAF2600923.1"/>
    </source>
</evidence>
<feature type="region of interest" description="Disordered" evidence="1">
    <location>
        <begin position="51"/>
        <end position="106"/>
    </location>
</feature>
<dbReference type="AlphaFoldDB" id="A0A8S9L5L1"/>
<dbReference type="InterPro" id="IPR005048">
    <property type="entry name" value="DUF287"/>
</dbReference>
<evidence type="ECO:0000259" key="2">
    <source>
        <dbReference type="Pfam" id="PF03384"/>
    </source>
</evidence>
<gene>
    <name evidence="3" type="ORF">F2Q68_00009416</name>
</gene>
<name>A0A8S9L5L1_BRACR</name>
<protein>
    <recommendedName>
        <fullName evidence="2">DUF287 domain-containing protein</fullName>
    </recommendedName>
</protein>
<reference evidence="3" key="1">
    <citation type="submission" date="2019-12" db="EMBL/GenBank/DDBJ databases">
        <title>Genome sequencing and annotation of Brassica cretica.</title>
        <authorList>
            <person name="Studholme D.J."/>
            <person name="Sarris P.F."/>
        </authorList>
    </citation>
    <scope>NUCLEOTIDE SEQUENCE</scope>
    <source>
        <strain evidence="3">PFS-001/15</strain>
        <tissue evidence="3">Leaf</tissue>
    </source>
</reference>
<feature type="compositionally biased region" description="Basic and acidic residues" evidence="1">
    <location>
        <begin position="66"/>
        <end position="84"/>
    </location>
</feature>